<feature type="region of interest" description="Disordered" evidence="1">
    <location>
        <begin position="110"/>
        <end position="138"/>
    </location>
</feature>
<sequence>MKKQQSANLAEAFSACSIQELNNPEWFPDSGATSHMTNTPEILDDSAEYTGNERVMDRATGTVLGIGRCENGLYVLDQHHHALVSILSAHKTRAPAQLWHARLGHPNFRSLSSPSSQVPEPVSSSTDAASPTESHVPAIMPSHPPVTSNHHPMITRGKAGIVKPRIELLYNTDASPLQCKETFSHIHKWKSRPSTSSTATVHKKPSATVYCQLCDKEGHLAKRCWSFLKMKKQQSANLAEAFSACSIQELNNPEWFPDSGATSHMTNTPEILDDSAEYTGNERVMVGNGQSLPISHIGSVSTVAPHCSIPLSNVLVVPGIQKNLISISQLTKQLNCRDRATGTVLGIGRCENGLYVLDQHHHALVPEPVSSSTDAASPTESHVPAIMPSHPPVTSNHHPMITRGKAGIVKPSVVRMKVEPEEEHCGVVEARRRIATVVAEEEVLSWGRQEEREVEFCYNSESEGIYKRLHFSPYEALNGSISMDFTLSLVSRSPTPCPSPYWYMHCAIRARFIATPMKIWEVRGLANR</sequence>
<dbReference type="InterPro" id="IPR025724">
    <property type="entry name" value="GAG-pre-integrase_dom"/>
</dbReference>
<evidence type="ECO:0000259" key="2">
    <source>
        <dbReference type="Pfam" id="PF13976"/>
    </source>
</evidence>
<evidence type="ECO:0000256" key="1">
    <source>
        <dbReference type="SAM" id="MobiDB-lite"/>
    </source>
</evidence>
<organism evidence="4">
    <name type="scientific">Salix viminalis</name>
    <name type="common">Common osier</name>
    <name type="synonym">Basket willow</name>
    <dbReference type="NCBI Taxonomy" id="40686"/>
    <lineage>
        <taxon>Eukaryota</taxon>
        <taxon>Viridiplantae</taxon>
        <taxon>Streptophyta</taxon>
        <taxon>Embryophyta</taxon>
        <taxon>Tracheophyta</taxon>
        <taxon>Spermatophyta</taxon>
        <taxon>Magnoliopsida</taxon>
        <taxon>eudicotyledons</taxon>
        <taxon>Gunneridae</taxon>
        <taxon>Pentapetalae</taxon>
        <taxon>rosids</taxon>
        <taxon>fabids</taxon>
        <taxon>Malpighiales</taxon>
        <taxon>Salicaceae</taxon>
        <taxon>Saliceae</taxon>
        <taxon>Salix</taxon>
    </lineage>
</organism>
<protein>
    <submittedName>
        <fullName evidence="4">Uncharacterized protein</fullName>
    </submittedName>
</protein>
<feature type="domain" description="Retrovirus-related Pol polyprotein from transposon TNT 1-94-like beta-barrel" evidence="3">
    <location>
        <begin position="255"/>
        <end position="332"/>
    </location>
</feature>
<dbReference type="InterPro" id="IPR054722">
    <property type="entry name" value="PolX-like_BBD"/>
</dbReference>
<dbReference type="Pfam" id="PF22936">
    <property type="entry name" value="Pol_BBD"/>
    <property type="match status" value="1"/>
</dbReference>
<dbReference type="AlphaFoldDB" id="A0A6N2L1Z6"/>
<dbReference type="EMBL" id="CAADRP010000680">
    <property type="protein sequence ID" value="VFU31250.1"/>
    <property type="molecule type" value="Genomic_DNA"/>
</dbReference>
<feature type="compositionally biased region" description="Low complexity" evidence="1">
    <location>
        <begin position="110"/>
        <end position="125"/>
    </location>
</feature>
<evidence type="ECO:0000259" key="3">
    <source>
        <dbReference type="Pfam" id="PF22936"/>
    </source>
</evidence>
<gene>
    <name evidence="4" type="ORF">SVIM_LOCUS128016</name>
</gene>
<dbReference type="Pfam" id="PF13976">
    <property type="entry name" value="gag_pre-integrs"/>
    <property type="match status" value="1"/>
</dbReference>
<proteinExistence type="predicted"/>
<accession>A0A6N2L1Z6</accession>
<dbReference type="PANTHER" id="PTHR47592:SF27">
    <property type="entry name" value="OS08G0421700 PROTEIN"/>
    <property type="match status" value="1"/>
</dbReference>
<dbReference type="PANTHER" id="PTHR47592">
    <property type="entry name" value="PBF68 PROTEIN"/>
    <property type="match status" value="1"/>
</dbReference>
<feature type="domain" description="GAG-pre-integrase" evidence="2">
    <location>
        <begin position="72"/>
        <end position="116"/>
    </location>
</feature>
<evidence type="ECO:0000313" key="4">
    <source>
        <dbReference type="EMBL" id="VFU31250.1"/>
    </source>
</evidence>
<reference evidence="4" key="1">
    <citation type="submission" date="2019-03" db="EMBL/GenBank/DDBJ databases">
        <authorList>
            <person name="Mank J."/>
            <person name="Almeida P."/>
        </authorList>
    </citation>
    <scope>NUCLEOTIDE SEQUENCE</scope>
    <source>
        <strain evidence="4">78183</strain>
    </source>
</reference>
<name>A0A6N2L1Z6_SALVM</name>